<proteinExistence type="inferred from homology"/>
<gene>
    <name evidence="5" type="ORF">OD750_015015</name>
</gene>
<evidence type="ECO:0000313" key="6">
    <source>
        <dbReference type="Proteomes" id="UP001139971"/>
    </source>
</evidence>
<dbReference type="InterPro" id="IPR029044">
    <property type="entry name" value="Nucleotide-diphossugar_trans"/>
</dbReference>
<dbReference type="AlphaFoldDB" id="A0A9X3YKA8"/>
<protein>
    <submittedName>
        <fullName evidence="5">Glycosyltransferase</fullName>
        <ecNumber evidence="5">2.4.-.-</ecNumber>
    </submittedName>
</protein>
<dbReference type="PANTHER" id="PTHR43179">
    <property type="entry name" value="RHAMNOSYLTRANSFERASE WBBL"/>
    <property type="match status" value="1"/>
</dbReference>
<dbReference type="Gene3D" id="3.90.550.10">
    <property type="entry name" value="Spore Coat Polysaccharide Biosynthesis Protein SpsA, Chain A"/>
    <property type="match status" value="1"/>
</dbReference>
<evidence type="ECO:0000313" key="5">
    <source>
        <dbReference type="EMBL" id="MDC8013852.1"/>
    </source>
</evidence>
<evidence type="ECO:0000256" key="3">
    <source>
        <dbReference type="ARBA" id="ARBA00022679"/>
    </source>
</evidence>
<feature type="domain" description="Glycosyltransferase 2-like" evidence="4">
    <location>
        <begin position="120"/>
        <end position="235"/>
    </location>
</feature>
<accession>A0A9X3YKA8</accession>
<name>A0A9X3YKA8_9GAMM</name>
<comment type="similarity">
    <text evidence="1">Belongs to the glycosyltransferase 2 family.</text>
</comment>
<dbReference type="EC" id="2.4.-.-" evidence="5"/>
<dbReference type="GO" id="GO:0016757">
    <property type="term" value="F:glycosyltransferase activity"/>
    <property type="evidence" value="ECO:0007669"/>
    <property type="project" value="UniProtKB-KW"/>
</dbReference>
<organism evidence="5 6">
    <name type="scientific">Tahibacter soli</name>
    <dbReference type="NCBI Taxonomy" id="2983605"/>
    <lineage>
        <taxon>Bacteria</taxon>
        <taxon>Pseudomonadati</taxon>
        <taxon>Pseudomonadota</taxon>
        <taxon>Gammaproteobacteria</taxon>
        <taxon>Lysobacterales</taxon>
        <taxon>Rhodanobacteraceae</taxon>
        <taxon>Tahibacter</taxon>
    </lineage>
</organism>
<keyword evidence="3 5" id="KW-0808">Transferase</keyword>
<comment type="caution">
    <text evidence="5">The sequence shown here is derived from an EMBL/GenBank/DDBJ whole genome shotgun (WGS) entry which is preliminary data.</text>
</comment>
<dbReference type="Proteomes" id="UP001139971">
    <property type="component" value="Unassembled WGS sequence"/>
</dbReference>
<dbReference type="PANTHER" id="PTHR43179:SF12">
    <property type="entry name" value="GALACTOFURANOSYLTRANSFERASE GLFT2"/>
    <property type="match status" value="1"/>
</dbReference>
<keyword evidence="2 5" id="KW-0328">Glycosyltransferase</keyword>
<dbReference type="InterPro" id="IPR001173">
    <property type="entry name" value="Glyco_trans_2-like"/>
</dbReference>
<reference evidence="5" key="1">
    <citation type="submission" date="2023-02" db="EMBL/GenBank/DDBJ databases">
        <title>Tahibacter soli sp. nov. isolated from soil.</title>
        <authorList>
            <person name="Baek J.H."/>
            <person name="Lee J.K."/>
            <person name="Choi D.G."/>
            <person name="Jeon C.O."/>
        </authorList>
    </citation>
    <scope>NUCLEOTIDE SEQUENCE</scope>
    <source>
        <strain evidence="5">BL</strain>
    </source>
</reference>
<evidence type="ECO:0000256" key="1">
    <source>
        <dbReference type="ARBA" id="ARBA00006739"/>
    </source>
</evidence>
<keyword evidence="6" id="KW-1185">Reference proteome</keyword>
<dbReference type="SUPFAM" id="SSF53448">
    <property type="entry name" value="Nucleotide-diphospho-sugar transferases"/>
    <property type="match status" value="1"/>
</dbReference>
<dbReference type="Pfam" id="PF00535">
    <property type="entry name" value="Glycos_transf_2"/>
    <property type="match status" value="1"/>
</dbReference>
<sequence length="471" mass="49866">MNAAVDPPPIRRLDWDGAVLRVTTAPHAAFDLTLDGVRYARIGADAHGHARVALPFSPSGHTSLAVGFAGEHGLIGAPVGIALGTPGLALAPAPRPLAPLATEELVPLDRLADLARPVAVVVPVYNAPELVRACLDSVLAHTPDDVRLIVIDDASPDAAVAPLVARYASARATVLTNPHNRGFTATANRGIAEAGDADVVLLNADAEVAPHWLADLRAAAYARGDTASATAVSDNAGAFSVPELERENPLPAGWTFHDAARALRQSAGLAYPRLPTGNGFCLYMKRAAIAAVGVLDEVAFAQGYGEENDWCQRACAHGFTHVIAGNVLVRHARSQSFGHERRAALGEAGARVIRERWPTYDAQVGATLFSPERLALDWRVRRLYAGAPPSPRVLAFDAAVEVENAEVWTLTSVDGEKRLRDPNGVTVDRASDRDAAIAFARWLQRHAFERVAGRVPDDLAAIARAFGVGLA</sequence>
<dbReference type="EMBL" id="JAOVZO020000018">
    <property type="protein sequence ID" value="MDC8013852.1"/>
    <property type="molecule type" value="Genomic_DNA"/>
</dbReference>
<dbReference type="RefSeq" id="WP_263541497.1">
    <property type="nucleotide sequence ID" value="NZ_JAOVZO020000018.1"/>
</dbReference>
<evidence type="ECO:0000256" key="2">
    <source>
        <dbReference type="ARBA" id="ARBA00022676"/>
    </source>
</evidence>
<evidence type="ECO:0000259" key="4">
    <source>
        <dbReference type="Pfam" id="PF00535"/>
    </source>
</evidence>